<comment type="similarity">
    <text evidence="2 7">Belongs to the SurE nucleotidase family.</text>
</comment>
<evidence type="ECO:0000259" key="8">
    <source>
        <dbReference type="Pfam" id="PF01975"/>
    </source>
</evidence>
<dbReference type="Pfam" id="PF01975">
    <property type="entry name" value="SurE"/>
    <property type="match status" value="1"/>
</dbReference>
<dbReference type="GO" id="GO:0008253">
    <property type="term" value="F:5'-nucleotidase activity"/>
    <property type="evidence" value="ECO:0007669"/>
    <property type="project" value="UniProtKB-UniRule"/>
</dbReference>
<feature type="binding site" evidence="7">
    <location>
        <position position="39"/>
    </location>
    <ligand>
        <name>a divalent metal cation</name>
        <dbReference type="ChEBI" id="CHEBI:60240"/>
    </ligand>
</feature>
<feature type="binding site" evidence="7">
    <location>
        <position position="9"/>
    </location>
    <ligand>
        <name>a divalent metal cation</name>
        <dbReference type="ChEBI" id="CHEBI:60240"/>
    </ligand>
</feature>
<feature type="binding site" evidence="7">
    <location>
        <position position="99"/>
    </location>
    <ligand>
        <name>a divalent metal cation</name>
        <dbReference type="ChEBI" id="CHEBI:60240"/>
    </ligand>
</feature>
<keyword evidence="4 7" id="KW-0479">Metal-binding</keyword>
<dbReference type="GO" id="GO:0004309">
    <property type="term" value="F:exopolyphosphatase activity"/>
    <property type="evidence" value="ECO:0007669"/>
    <property type="project" value="TreeGrafter"/>
</dbReference>
<comment type="cofactor">
    <cofactor evidence="7">
        <name>a divalent metal cation</name>
        <dbReference type="ChEBI" id="CHEBI:60240"/>
    </cofactor>
    <text evidence="7">Binds 1 divalent metal cation per subunit.</text>
</comment>
<reference evidence="9 10" key="1">
    <citation type="submission" date="2019-08" db="EMBL/GenBank/DDBJ databases">
        <title>Selenomonas sp. mPRGC5 and Selenomonas sp. mPRGC8 isolated from ruminal fluid of dairy goat (Capra hircus).</title>
        <authorList>
            <person name="Poothong S."/>
            <person name="Nuengjamnong C."/>
            <person name="Tanasupawat S."/>
        </authorList>
    </citation>
    <scope>NUCLEOTIDE SEQUENCE [LARGE SCALE GENOMIC DNA]</scope>
    <source>
        <strain evidence="10">mPRGC5</strain>
    </source>
</reference>
<dbReference type="PANTHER" id="PTHR30457:SF12">
    <property type="entry name" value="5'_3'-NUCLEOTIDASE SURE"/>
    <property type="match status" value="1"/>
</dbReference>
<dbReference type="GO" id="GO:0008254">
    <property type="term" value="F:3'-nucleotidase activity"/>
    <property type="evidence" value="ECO:0007669"/>
    <property type="project" value="TreeGrafter"/>
</dbReference>
<dbReference type="GO" id="GO:0046872">
    <property type="term" value="F:metal ion binding"/>
    <property type="evidence" value="ECO:0007669"/>
    <property type="project" value="UniProtKB-UniRule"/>
</dbReference>
<dbReference type="OrthoDB" id="9780815at2"/>
<dbReference type="Proteomes" id="UP000323646">
    <property type="component" value="Unassembled WGS sequence"/>
</dbReference>
<dbReference type="InterPro" id="IPR030048">
    <property type="entry name" value="SurE"/>
</dbReference>
<proteinExistence type="inferred from homology"/>
<evidence type="ECO:0000256" key="6">
    <source>
        <dbReference type="ARBA" id="ARBA00022801"/>
    </source>
</evidence>
<dbReference type="SUPFAM" id="SSF64167">
    <property type="entry name" value="SurE-like"/>
    <property type="match status" value="1"/>
</dbReference>
<dbReference type="EC" id="3.1.3.5" evidence="7"/>
<name>A0A5D6W916_9FIRM</name>
<protein>
    <recommendedName>
        <fullName evidence="7">5'-nucleotidase SurE</fullName>
        <ecNumber evidence="7">3.1.3.5</ecNumber>
    </recommendedName>
    <alternativeName>
        <fullName evidence="7">Nucleoside 5'-monophosphate phosphohydrolase</fullName>
    </alternativeName>
</protein>
<dbReference type="InterPro" id="IPR036523">
    <property type="entry name" value="SurE-like_sf"/>
</dbReference>
<comment type="subcellular location">
    <subcellularLocation>
        <location evidence="7">Cytoplasm</location>
    </subcellularLocation>
</comment>
<keyword evidence="5 7" id="KW-0547">Nucleotide-binding</keyword>
<dbReference type="NCBIfam" id="TIGR00087">
    <property type="entry name" value="surE"/>
    <property type="match status" value="1"/>
</dbReference>
<keyword evidence="6 7" id="KW-0378">Hydrolase</keyword>
<comment type="catalytic activity">
    <reaction evidence="1 7">
        <text>a ribonucleoside 5'-phosphate + H2O = a ribonucleoside + phosphate</text>
        <dbReference type="Rhea" id="RHEA:12484"/>
        <dbReference type="ChEBI" id="CHEBI:15377"/>
        <dbReference type="ChEBI" id="CHEBI:18254"/>
        <dbReference type="ChEBI" id="CHEBI:43474"/>
        <dbReference type="ChEBI" id="CHEBI:58043"/>
        <dbReference type="EC" id="3.1.3.5"/>
    </reaction>
</comment>
<gene>
    <name evidence="7 9" type="primary">surE</name>
    <name evidence="9" type="ORF">FZ040_01665</name>
</gene>
<evidence type="ECO:0000313" key="10">
    <source>
        <dbReference type="Proteomes" id="UP000323646"/>
    </source>
</evidence>
<sequence>MRILLSNDDGIEAQGIEALVCALHKDHEVIVSAPMYQQSGMAHALTVGTPMEVKHNSRLEETYGITAIAVDGTPTDSVKIYLEAMAGDNKPDLVVSGINHGANLATDILYSGTVGAAMEGFLHDISAIALSLDIDSSLSYDEVAEIFAADLSKFFGQNDKPLFYNVNFPKKLKGNKPQYVFGRQGKRDYINAFNREEKDGHVFYTISGEIYDTDKGNATDLFAIESGYISITPLITDLTDYVKLDERLEK</sequence>
<comment type="caution">
    <text evidence="9">The sequence shown here is derived from an EMBL/GenBank/DDBJ whole genome shotgun (WGS) entry which is preliminary data.</text>
</comment>
<keyword evidence="10" id="KW-1185">Reference proteome</keyword>
<dbReference type="PANTHER" id="PTHR30457">
    <property type="entry name" value="5'-NUCLEOTIDASE SURE"/>
    <property type="match status" value="1"/>
</dbReference>
<evidence type="ECO:0000256" key="5">
    <source>
        <dbReference type="ARBA" id="ARBA00022741"/>
    </source>
</evidence>
<dbReference type="RefSeq" id="WP_149170397.1">
    <property type="nucleotide sequence ID" value="NZ_VTOY01000001.1"/>
</dbReference>
<evidence type="ECO:0000256" key="4">
    <source>
        <dbReference type="ARBA" id="ARBA00022723"/>
    </source>
</evidence>
<keyword evidence="3 7" id="KW-0963">Cytoplasm</keyword>
<feature type="binding site" evidence="7">
    <location>
        <position position="8"/>
    </location>
    <ligand>
        <name>a divalent metal cation</name>
        <dbReference type="ChEBI" id="CHEBI:60240"/>
    </ligand>
</feature>
<dbReference type="GO" id="GO:0000166">
    <property type="term" value="F:nucleotide binding"/>
    <property type="evidence" value="ECO:0007669"/>
    <property type="project" value="UniProtKB-KW"/>
</dbReference>
<dbReference type="InterPro" id="IPR002828">
    <property type="entry name" value="SurE-like_Pase/nucleotidase"/>
</dbReference>
<dbReference type="HAMAP" id="MF_00060">
    <property type="entry name" value="SurE"/>
    <property type="match status" value="1"/>
</dbReference>
<organism evidence="9 10">
    <name type="scientific">Selenomonas ruminis</name>
    <dbReference type="NCBI Taxonomy" id="2593411"/>
    <lineage>
        <taxon>Bacteria</taxon>
        <taxon>Bacillati</taxon>
        <taxon>Bacillota</taxon>
        <taxon>Negativicutes</taxon>
        <taxon>Selenomonadales</taxon>
        <taxon>Selenomonadaceae</taxon>
        <taxon>Selenomonas</taxon>
    </lineage>
</organism>
<comment type="function">
    <text evidence="7">Nucleotidase that shows phosphatase activity on nucleoside 5'-monophosphates.</text>
</comment>
<dbReference type="EMBL" id="VTOY01000001">
    <property type="protein sequence ID" value="TYZ24773.1"/>
    <property type="molecule type" value="Genomic_DNA"/>
</dbReference>
<evidence type="ECO:0000256" key="1">
    <source>
        <dbReference type="ARBA" id="ARBA00000815"/>
    </source>
</evidence>
<dbReference type="Gene3D" id="3.40.1210.10">
    <property type="entry name" value="Survival protein SurE-like phosphatase/nucleotidase"/>
    <property type="match status" value="1"/>
</dbReference>
<feature type="domain" description="Survival protein SurE-like phosphatase/nucleotidase" evidence="8">
    <location>
        <begin position="3"/>
        <end position="189"/>
    </location>
</feature>
<dbReference type="GO" id="GO:0005737">
    <property type="term" value="C:cytoplasm"/>
    <property type="evidence" value="ECO:0007669"/>
    <property type="project" value="UniProtKB-SubCell"/>
</dbReference>
<evidence type="ECO:0000256" key="2">
    <source>
        <dbReference type="ARBA" id="ARBA00011062"/>
    </source>
</evidence>
<evidence type="ECO:0000313" key="9">
    <source>
        <dbReference type="EMBL" id="TYZ24773.1"/>
    </source>
</evidence>
<evidence type="ECO:0000256" key="7">
    <source>
        <dbReference type="HAMAP-Rule" id="MF_00060"/>
    </source>
</evidence>
<dbReference type="AlphaFoldDB" id="A0A5D6W916"/>
<accession>A0A5D6W916</accession>
<evidence type="ECO:0000256" key="3">
    <source>
        <dbReference type="ARBA" id="ARBA00022490"/>
    </source>
</evidence>